<feature type="compositionally biased region" description="Polar residues" evidence="2">
    <location>
        <begin position="120"/>
        <end position="136"/>
    </location>
</feature>
<evidence type="ECO:0000313" key="5">
    <source>
        <dbReference type="Proteomes" id="UP001326199"/>
    </source>
</evidence>
<feature type="compositionally biased region" description="Low complexity" evidence="2">
    <location>
        <begin position="229"/>
        <end position="240"/>
    </location>
</feature>
<feature type="region of interest" description="Disordered" evidence="2">
    <location>
        <begin position="120"/>
        <end position="266"/>
    </location>
</feature>
<feature type="compositionally biased region" description="Basic and acidic residues" evidence="2">
    <location>
        <begin position="330"/>
        <end position="342"/>
    </location>
</feature>
<protein>
    <recommendedName>
        <fullName evidence="3">Nephrocystin 3-like N-terminal domain-containing protein</fullName>
    </recommendedName>
</protein>
<name>A0ABR0I0I0_9PEZI</name>
<evidence type="ECO:0000256" key="2">
    <source>
        <dbReference type="SAM" id="MobiDB-lite"/>
    </source>
</evidence>
<evidence type="ECO:0000313" key="4">
    <source>
        <dbReference type="EMBL" id="KAK4673858.1"/>
    </source>
</evidence>
<accession>A0ABR0I0I0</accession>
<dbReference type="EMBL" id="JAFFHB010000001">
    <property type="protein sequence ID" value="KAK4673858.1"/>
    <property type="molecule type" value="Genomic_DNA"/>
</dbReference>
<sequence>MRILPGLGLSGSHDVDFETKLLGELSHECLCRYHSDDETAKTLVEQWKTALKKASSQYQKTERTTSKESLSTDSVAHHARTQSPPLSSTESEETTEVMPKDHPEDSTVLKQEAIVEQTIEQSISASSPRLNSTESASPPAGKTPPKLDFSTPVPGATPSKSPEVSKSTPLFDFTQLFQTPGSHKPTVNPHKGTPAPAAFKYDQSRTPGTSSTADMSHSSLASLNPNENSPSFVFTSSSTPSRPPADTEGSLPKSENPFRYSGSPIREAGQRIIKSLREVGDMEVPNELDGDISGLGQSIERLRLRLEKGRTLCRSGPDAGSEGDDETSDQDGKKKDGVKEEDSPSCVITCRPTRRIQNASEDCAQIVQKARELSNQRNVLSALQFHVLDQRFQEVATAADNTYSWILDGQDVTPSGDFQEHESKLKAVQLADEWLRKGDGVLHISGKPGAGKSTPMKFLCEHETTYEKLGEWVGDVRKLVLGKFFWRQGTPLQKSLSGLKRALLYSVLKQFPEFIETIFPQHRDPSEYQPGIQPPALSINNKEISDGLNQLLCSPDV</sequence>
<dbReference type="RefSeq" id="XP_062771180.1">
    <property type="nucleotide sequence ID" value="XM_062905357.1"/>
</dbReference>
<keyword evidence="1" id="KW-0677">Repeat</keyword>
<dbReference type="PANTHER" id="PTHR10039">
    <property type="entry name" value="AMELOGENIN"/>
    <property type="match status" value="1"/>
</dbReference>
<dbReference type="Pfam" id="PF24883">
    <property type="entry name" value="NPHP3_N"/>
    <property type="match status" value="1"/>
</dbReference>
<feature type="region of interest" description="Disordered" evidence="2">
    <location>
        <begin position="312"/>
        <end position="346"/>
    </location>
</feature>
<dbReference type="InterPro" id="IPR056884">
    <property type="entry name" value="NPHP3-like_N"/>
</dbReference>
<dbReference type="Proteomes" id="UP001326199">
    <property type="component" value="Unassembled WGS sequence"/>
</dbReference>
<feature type="compositionally biased region" description="Polar residues" evidence="2">
    <location>
        <begin position="158"/>
        <end position="168"/>
    </location>
</feature>
<keyword evidence="5" id="KW-1185">Reference proteome</keyword>
<feature type="domain" description="Nephrocystin 3-like N-terminal" evidence="3">
    <location>
        <begin position="432"/>
        <end position="527"/>
    </location>
</feature>
<organism evidence="4 5">
    <name type="scientific">Podospora pseudopauciseta</name>
    <dbReference type="NCBI Taxonomy" id="2093780"/>
    <lineage>
        <taxon>Eukaryota</taxon>
        <taxon>Fungi</taxon>
        <taxon>Dikarya</taxon>
        <taxon>Ascomycota</taxon>
        <taxon>Pezizomycotina</taxon>
        <taxon>Sordariomycetes</taxon>
        <taxon>Sordariomycetidae</taxon>
        <taxon>Sordariales</taxon>
        <taxon>Podosporaceae</taxon>
        <taxon>Podospora</taxon>
    </lineage>
</organism>
<reference evidence="4 5" key="1">
    <citation type="journal article" date="2023" name="bioRxiv">
        <title>High-quality genome assemblies of four members of thePodospora anserinaspecies complex.</title>
        <authorList>
            <person name="Ament-Velasquez S.L."/>
            <person name="Vogan A.A."/>
            <person name="Wallerman O."/>
            <person name="Hartmann F."/>
            <person name="Gautier V."/>
            <person name="Silar P."/>
            <person name="Giraud T."/>
            <person name="Johannesson H."/>
        </authorList>
    </citation>
    <scope>NUCLEOTIDE SEQUENCE [LARGE SCALE GENOMIC DNA]</scope>
    <source>
        <strain evidence="4 5">CBS 411.78</strain>
    </source>
</reference>
<dbReference type="PANTHER" id="PTHR10039:SF5">
    <property type="entry name" value="NACHT DOMAIN-CONTAINING PROTEIN"/>
    <property type="match status" value="1"/>
</dbReference>
<feature type="compositionally biased region" description="Polar residues" evidence="2">
    <location>
        <begin position="204"/>
        <end position="228"/>
    </location>
</feature>
<dbReference type="GeneID" id="87925304"/>
<proteinExistence type="predicted"/>
<evidence type="ECO:0000259" key="3">
    <source>
        <dbReference type="Pfam" id="PF24883"/>
    </source>
</evidence>
<evidence type="ECO:0000256" key="1">
    <source>
        <dbReference type="ARBA" id="ARBA00022737"/>
    </source>
</evidence>
<comment type="caution">
    <text evidence="4">The sequence shown here is derived from an EMBL/GenBank/DDBJ whole genome shotgun (WGS) entry which is preliminary data.</text>
</comment>
<gene>
    <name evidence="4" type="ORF">QC763_0018340</name>
</gene>
<feature type="region of interest" description="Disordered" evidence="2">
    <location>
        <begin position="54"/>
        <end position="106"/>
    </location>
</feature>